<dbReference type="EMBL" id="JAGPXD010000007">
    <property type="protein sequence ID" value="KAH7347231.1"/>
    <property type="molecule type" value="Genomic_DNA"/>
</dbReference>
<feature type="region of interest" description="Disordered" evidence="1">
    <location>
        <begin position="241"/>
        <end position="260"/>
    </location>
</feature>
<sequence>MQGPSRTPPRQGGDAYRLQLTAQSSEWSPAVALAGCGPRHWVVPCSRAAHHPLRPPSYDATLHRTTAQTAIAPPPGLRERQTPRDRRTVFSPGERYRSSETATRVPLGHATIVEIVAGFGDGGQPPRSDARPTSKVLVSMPIGALHGRTLAHTSRRHPALTGASPPCPPQDSWSDCVSSKTGRAGLGRASCWFIADIPPPHHRSAQPVRQGTCLSRDAGRESSCICFVYFSWAAGSSGLLSGTNRSSPTRAAPHEDGPRPGLRVMRCIAVVPQESRRLAGDARIPVSSTGGPGRTARPLQTCNGCVVYFSQNGPWHVPSFLPVVLARHIFSPSPSLRSSSTFSPVLPHHPIFVEAPYQVSNRCRPRPRPPHHYPYPRRRTFLSPSRIVRQSRGHPAHPAPSQRHFEIRSLRQTPSCTTQWPNAL</sequence>
<protein>
    <submittedName>
        <fullName evidence="2">Uncharacterized protein</fullName>
    </submittedName>
</protein>
<feature type="region of interest" description="Disordered" evidence="1">
    <location>
        <begin position="389"/>
        <end position="424"/>
    </location>
</feature>
<name>A0A8K0T465_9PEZI</name>
<comment type="caution">
    <text evidence="2">The sequence shown here is derived from an EMBL/GenBank/DDBJ whole genome shotgun (WGS) entry which is preliminary data.</text>
</comment>
<organism evidence="2 3">
    <name type="scientific">Plectosphaerella cucumerina</name>
    <dbReference type="NCBI Taxonomy" id="40658"/>
    <lineage>
        <taxon>Eukaryota</taxon>
        <taxon>Fungi</taxon>
        <taxon>Dikarya</taxon>
        <taxon>Ascomycota</taxon>
        <taxon>Pezizomycotina</taxon>
        <taxon>Sordariomycetes</taxon>
        <taxon>Hypocreomycetidae</taxon>
        <taxon>Glomerellales</taxon>
        <taxon>Plectosphaerellaceae</taxon>
        <taxon>Plectosphaerella</taxon>
    </lineage>
</organism>
<proteinExistence type="predicted"/>
<accession>A0A8K0T465</accession>
<reference evidence="2" key="1">
    <citation type="journal article" date="2021" name="Nat. Commun.">
        <title>Genetic determinants of endophytism in the Arabidopsis root mycobiome.</title>
        <authorList>
            <person name="Mesny F."/>
            <person name="Miyauchi S."/>
            <person name="Thiergart T."/>
            <person name="Pickel B."/>
            <person name="Atanasova L."/>
            <person name="Karlsson M."/>
            <person name="Huettel B."/>
            <person name="Barry K.W."/>
            <person name="Haridas S."/>
            <person name="Chen C."/>
            <person name="Bauer D."/>
            <person name="Andreopoulos W."/>
            <person name="Pangilinan J."/>
            <person name="LaButti K."/>
            <person name="Riley R."/>
            <person name="Lipzen A."/>
            <person name="Clum A."/>
            <person name="Drula E."/>
            <person name="Henrissat B."/>
            <person name="Kohler A."/>
            <person name="Grigoriev I.V."/>
            <person name="Martin F.M."/>
            <person name="Hacquard S."/>
        </authorList>
    </citation>
    <scope>NUCLEOTIDE SEQUENCE</scope>
    <source>
        <strain evidence="2">MPI-CAGE-AT-0016</strain>
    </source>
</reference>
<dbReference type="Proteomes" id="UP000813385">
    <property type="component" value="Unassembled WGS sequence"/>
</dbReference>
<evidence type="ECO:0000313" key="3">
    <source>
        <dbReference type="Proteomes" id="UP000813385"/>
    </source>
</evidence>
<evidence type="ECO:0000313" key="2">
    <source>
        <dbReference type="EMBL" id="KAH7347231.1"/>
    </source>
</evidence>
<dbReference type="AlphaFoldDB" id="A0A8K0T465"/>
<evidence type="ECO:0000256" key="1">
    <source>
        <dbReference type="SAM" id="MobiDB-lite"/>
    </source>
</evidence>
<feature type="compositionally biased region" description="Polar residues" evidence="1">
    <location>
        <begin position="410"/>
        <end position="424"/>
    </location>
</feature>
<keyword evidence="3" id="KW-1185">Reference proteome</keyword>
<gene>
    <name evidence="2" type="ORF">B0T11DRAFT_140496</name>
</gene>